<dbReference type="PANTHER" id="PTHR43163">
    <property type="entry name" value="DIPEPTIDE TRANSPORT SYSTEM PERMEASE PROTEIN DPPB-RELATED"/>
    <property type="match status" value="1"/>
</dbReference>
<dbReference type="EMBL" id="NQMQ01000008">
    <property type="protein sequence ID" value="PAJ70621.1"/>
    <property type="molecule type" value="Genomic_DNA"/>
</dbReference>
<evidence type="ECO:0000256" key="3">
    <source>
        <dbReference type="ARBA" id="ARBA00022475"/>
    </source>
</evidence>
<dbReference type="AlphaFoldDB" id="A0A269PER7"/>
<keyword evidence="3" id="KW-1003">Cell membrane</keyword>
<name>A0A269PER7_9CORY</name>
<dbReference type="Gene3D" id="1.10.3720.10">
    <property type="entry name" value="MetI-like"/>
    <property type="match status" value="1"/>
</dbReference>
<feature type="transmembrane region" description="Helical" evidence="7">
    <location>
        <begin position="296"/>
        <end position="318"/>
    </location>
</feature>
<comment type="subcellular location">
    <subcellularLocation>
        <location evidence="1 7">Cell membrane</location>
        <topology evidence="1 7">Multi-pass membrane protein</topology>
    </subcellularLocation>
</comment>
<gene>
    <name evidence="9" type="ORF">CIG21_03585</name>
</gene>
<evidence type="ECO:0000256" key="2">
    <source>
        <dbReference type="ARBA" id="ARBA00022448"/>
    </source>
</evidence>
<evidence type="ECO:0000256" key="4">
    <source>
        <dbReference type="ARBA" id="ARBA00022692"/>
    </source>
</evidence>
<reference evidence="9 10" key="1">
    <citation type="submission" date="2017-08" db="EMBL/GenBank/DDBJ databases">
        <authorList>
            <person name="de Groot N.N."/>
        </authorList>
    </citation>
    <scope>NUCLEOTIDE SEQUENCE [LARGE SCALE GENOMIC DNA]</scope>
    <source>
        <strain evidence="9 10">NBT06-6</strain>
    </source>
</reference>
<feature type="transmembrane region" description="Helical" evidence="7">
    <location>
        <begin position="193"/>
        <end position="210"/>
    </location>
</feature>
<feature type="domain" description="ABC transmembrane type-1" evidence="8">
    <location>
        <begin position="111"/>
        <end position="319"/>
    </location>
</feature>
<keyword evidence="2 7" id="KW-0813">Transport</keyword>
<evidence type="ECO:0000259" key="8">
    <source>
        <dbReference type="PROSITE" id="PS50928"/>
    </source>
</evidence>
<feature type="transmembrane region" description="Helical" evidence="7">
    <location>
        <begin position="115"/>
        <end position="137"/>
    </location>
</feature>
<feature type="transmembrane region" description="Helical" evidence="7">
    <location>
        <begin position="21"/>
        <end position="44"/>
    </location>
</feature>
<comment type="similarity">
    <text evidence="7">Belongs to the binding-protein-dependent transport system permease family.</text>
</comment>
<keyword evidence="5 7" id="KW-1133">Transmembrane helix</keyword>
<protein>
    <submittedName>
        <fullName evidence="9">ABC transporter permease</fullName>
    </submittedName>
</protein>
<dbReference type="SUPFAM" id="SSF161098">
    <property type="entry name" value="MetI-like"/>
    <property type="match status" value="1"/>
</dbReference>
<feature type="transmembrane region" description="Helical" evidence="7">
    <location>
        <begin position="158"/>
        <end position="181"/>
    </location>
</feature>
<dbReference type="InterPro" id="IPR035906">
    <property type="entry name" value="MetI-like_sf"/>
</dbReference>
<dbReference type="Proteomes" id="UP000215771">
    <property type="component" value="Unassembled WGS sequence"/>
</dbReference>
<dbReference type="GO" id="GO:0005886">
    <property type="term" value="C:plasma membrane"/>
    <property type="evidence" value="ECO:0007669"/>
    <property type="project" value="UniProtKB-SubCell"/>
</dbReference>
<dbReference type="InterPro" id="IPR045621">
    <property type="entry name" value="BPD_transp_1_N"/>
</dbReference>
<keyword evidence="4 7" id="KW-0812">Transmembrane</keyword>
<sequence>MVVSSLKLSRRLSVSAEIARWLIPRLIIRGGLLFAVLGLVFVAIDRLPGNAASAILGANRTPEALAALERNLNLDKPLMARFLSWLGSAFAGDFGTSVNGVPIINLLSSALPVTLATTGMAFLVTAVLSVAIAIFWASRAEKPWISHIIDRSTVALIALPEFVVGVFLVAVFSLWLGWFPAVTITAEGLPTQISMYALPVMALVIPQAAWNSRMLFAAFEDASHNTAVRNAELNGIVGNQLALRHILPLSAPTFATSMATTAGVLVAGTVTVEALFNHPGVGLLVSNAVAQRDISVILAVLAVTGAIILVLLTVADAIKVAFTPKVQL</sequence>
<evidence type="ECO:0000256" key="6">
    <source>
        <dbReference type="ARBA" id="ARBA00023136"/>
    </source>
</evidence>
<dbReference type="PROSITE" id="PS50928">
    <property type="entry name" value="ABC_TM1"/>
    <property type="match status" value="1"/>
</dbReference>
<evidence type="ECO:0000313" key="9">
    <source>
        <dbReference type="EMBL" id="PAJ70621.1"/>
    </source>
</evidence>
<accession>A0A269PER7</accession>
<dbReference type="PANTHER" id="PTHR43163:SF3">
    <property type="entry name" value="PEPTIDE ABC TRANSPORTER PERMEASE PROTEIN"/>
    <property type="match status" value="1"/>
</dbReference>
<dbReference type="GO" id="GO:0055085">
    <property type="term" value="P:transmembrane transport"/>
    <property type="evidence" value="ECO:0007669"/>
    <property type="project" value="InterPro"/>
</dbReference>
<dbReference type="CDD" id="cd06261">
    <property type="entry name" value="TM_PBP2"/>
    <property type="match status" value="1"/>
</dbReference>
<evidence type="ECO:0000256" key="5">
    <source>
        <dbReference type="ARBA" id="ARBA00022989"/>
    </source>
</evidence>
<organism evidence="9 10">
    <name type="scientific">Corynebacterium hadale</name>
    <dbReference type="NCBI Taxonomy" id="2026255"/>
    <lineage>
        <taxon>Bacteria</taxon>
        <taxon>Bacillati</taxon>
        <taxon>Actinomycetota</taxon>
        <taxon>Actinomycetes</taxon>
        <taxon>Mycobacteriales</taxon>
        <taxon>Corynebacteriaceae</taxon>
        <taxon>Corynebacterium</taxon>
    </lineage>
</organism>
<evidence type="ECO:0000256" key="1">
    <source>
        <dbReference type="ARBA" id="ARBA00004651"/>
    </source>
</evidence>
<dbReference type="Pfam" id="PF00528">
    <property type="entry name" value="BPD_transp_1"/>
    <property type="match status" value="1"/>
</dbReference>
<evidence type="ECO:0000313" key="10">
    <source>
        <dbReference type="Proteomes" id="UP000215771"/>
    </source>
</evidence>
<proteinExistence type="inferred from homology"/>
<dbReference type="Pfam" id="PF19300">
    <property type="entry name" value="BPD_transp_1_N"/>
    <property type="match status" value="1"/>
</dbReference>
<comment type="caution">
    <text evidence="9">The sequence shown here is derived from an EMBL/GenBank/DDBJ whole genome shotgun (WGS) entry which is preliminary data.</text>
</comment>
<evidence type="ECO:0000256" key="7">
    <source>
        <dbReference type="RuleBase" id="RU363032"/>
    </source>
</evidence>
<keyword evidence="6 7" id="KW-0472">Membrane</keyword>
<dbReference type="InterPro" id="IPR000515">
    <property type="entry name" value="MetI-like"/>
</dbReference>